<dbReference type="GO" id="GO:0005634">
    <property type="term" value="C:nucleus"/>
    <property type="evidence" value="ECO:0007669"/>
    <property type="project" value="TreeGrafter"/>
</dbReference>
<dbReference type="InterPro" id="IPR029063">
    <property type="entry name" value="SAM-dependent_MTases_sf"/>
</dbReference>
<evidence type="ECO:0000313" key="4">
    <source>
        <dbReference type="EMBL" id="KAK3947897.1"/>
    </source>
</evidence>
<evidence type="ECO:0000256" key="1">
    <source>
        <dbReference type="ARBA" id="ARBA00022603"/>
    </source>
</evidence>
<dbReference type="Proteomes" id="UP001303222">
    <property type="component" value="Unassembled WGS sequence"/>
</dbReference>
<organism evidence="4 5">
    <name type="scientific">Pseudoneurospora amorphoporcata</name>
    <dbReference type="NCBI Taxonomy" id="241081"/>
    <lineage>
        <taxon>Eukaryota</taxon>
        <taxon>Fungi</taxon>
        <taxon>Dikarya</taxon>
        <taxon>Ascomycota</taxon>
        <taxon>Pezizomycotina</taxon>
        <taxon>Sordariomycetes</taxon>
        <taxon>Sordariomycetidae</taxon>
        <taxon>Sordariales</taxon>
        <taxon>Sordariaceae</taxon>
        <taxon>Pseudoneurospora</taxon>
    </lineage>
</organism>
<feature type="compositionally biased region" description="Basic and acidic residues" evidence="3">
    <location>
        <begin position="32"/>
        <end position="41"/>
    </location>
</feature>
<protein>
    <submittedName>
        <fullName evidence="4">DUF890 domain-protein</fullName>
    </submittedName>
</protein>
<dbReference type="FunFam" id="3.40.50.150:FF:000616">
    <property type="entry name" value="DUF890 domain protein (AFU_orthologue AFUA_7G05590)"/>
    <property type="match status" value="1"/>
</dbReference>
<reference evidence="4" key="1">
    <citation type="journal article" date="2023" name="Mol. Phylogenet. Evol.">
        <title>Genome-scale phylogeny and comparative genomics of the fungal order Sordariales.</title>
        <authorList>
            <person name="Hensen N."/>
            <person name="Bonometti L."/>
            <person name="Westerberg I."/>
            <person name="Brannstrom I.O."/>
            <person name="Guillou S."/>
            <person name="Cros-Aarteil S."/>
            <person name="Calhoun S."/>
            <person name="Haridas S."/>
            <person name="Kuo A."/>
            <person name="Mondo S."/>
            <person name="Pangilinan J."/>
            <person name="Riley R."/>
            <person name="LaButti K."/>
            <person name="Andreopoulos B."/>
            <person name="Lipzen A."/>
            <person name="Chen C."/>
            <person name="Yan M."/>
            <person name="Daum C."/>
            <person name="Ng V."/>
            <person name="Clum A."/>
            <person name="Steindorff A."/>
            <person name="Ohm R.A."/>
            <person name="Martin F."/>
            <person name="Silar P."/>
            <person name="Natvig D.O."/>
            <person name="Lalanne C."/>
            <person name="Gautier V."/>
            <person name="Ament-Velasquez S.L."/>
            <person name="Kruys A."/>
            <person name="Hutchinson M.I."/>
            <person name="Powell A.J."/>
            <person name="Barry K."/>
            <person name="Miller A.N."/>
            <person name="Grigoriev I.V."/>
            <person name="Debuchy R."/>
            <person name="Gladieux P."/>
            <person name="Hiltunen Thoren M."/>
            <person name="Johannesson H."/>
        </authorList>
    </citation>
    <scope>NUCLEOTIDE SEQUENCE</scope>
    <source>
        <strain evidence="4">CBS 626.80</strain>
    </source>
</reference>
<feature type="compositionally biased region" description="Low complexity" evidence="3">
    <location>
        <begin position="45"/>
        <end position="57"/>
    </location>
</feature>
<evidence type="ECO:0000256" key="2">
    <source>
        <dbReference type="ARBA" id="ARBA00022679"/>
    </source>
</evidence>
<dbReference type="AlphaFoldDB" id="A0AAN6SB98"/>
<dbReference type="PANTHER" id="PTHR13393:SF0">
    <property type="entry name" value="RNA N6-ADENOSINE-METHYLTRANSFERASE METTL16"/>
    <property type="match status" value="1"/>
</dbReference>
<keyword evidence="5" id="KW-1185">Reference proteome</keyword>
<dbReference type="GO" id="GO:0070475">
    <property type="term" value="P:rRNA base methylation"/>
    <property type="evidence" value="ECO:0007669"/>
    <property type="project" value="TreeGrafter"/>
</dbReference>
<proteinExistence type="predicted"/>
<feature type="region of interest" description="Disordered" evidence="3">
    <location>
        <begin position="1"/>
        <end position="89"/>
    </location>
</feature>
<dbReference type="GO" id="GO:0008168">
    <property type="term" value="F:methyltransferase activity"/>
    <property type="evidence" value="ECO:0007669"/>
    <property type="project" value="UniProtKB-KW"/>
</dbReference>
<feature type="compositionally biased region" description="Basic and acidic residues" evidence="3">
    <location>
        <begin position="478"/>
        <end position="488"/>
    </location>
</feature>
<accession>A0AAN6SB98</accession>
<keyword evidence="1" id="KW-0489">Methyltransferase</keyword>
<comment type="caution">
    <text evidence="4">The sequence shown here is derived from an EMBL/GenBank/DDBJ whole genome shotgun (WGS) entry which is preliminary data.</text>
</comment>
<dbReference type="PANTHER" id="PTHR13393">
    <property type="entry name" value="SAM-DEPENDENT METHYLTRANSFERASE"/>
    <property type="match status" value="1"/>
</dbReference>
<dbReference type="Pfam" id="PF05971">
    <property type="entry name" value="Methyltransf_10"/>
    <property type="match status" value="1"/>
</dbReference>
<sequence length="546" mass="60705">MTGINKRKAPGDESDDAGRSAKEGAALTSPVREPEAKRQKQADSPTAPAAPAQEATTKPGPESDRRRPHNDRAAVPISGPGQGGGAPRKWTDEYFRNLYTKDPSFKYLGQKDPEFAAFLDSKNQLDFTNPSAVMQLTKTLLKLDYGLKIHLPPDRLCPPVPNRHNYILWISSLLSSSSYHPRRPGVHHPSSDDSQRPMPIIGLDIGTGASAIYPLLGCTQHPSWSFIATDIDAHSLSYAQQNIALNSLEHRITLLHRQPSQALIPFDSAPFLSNKRLIEKIDFTMCNPPFYSSPSDLVSSAAKKARPPFTACTGAPVEMVCDGGEVQHVFRIIDESLVLREKVRWYTSMVGKVTSLEAVVARLRKEKMGNYAVTELVQGTKTKRWAVGWSFGAMRAGEREGRGVGGVWKRLLPAGVRVEVGTWKGEKMVVGKVVERIRQTVEGLELISWEWDGERMRGVGRSRGNVWSRAWRRRREREMKEAKDREDGGDGDGNGTGEEKCNLGFEVVVEVAKDGETKVVLLWREGHDQGLFESLWGYLQGRMKDL</sequence>
<dbReference type="EMBL" id="MU859301">
    <property type="protein sequence ID" value="KAK3947897.1"/>
    <property type="molecule type" value="Genomic_DNA"/>
</dbReference>
<dbReference type="InterPro" id="IPR010286">
    <property type="entry name" value="METTL16/RlmF"/>
</dbReference>
<feature type="region of interest" description="Disordered" evidence="3">
    <location>
        <begin position="478"/>
        <end position="498"/>
    </location>
</feature>
<keyword evidence="2" id="KW-0808">Transferase</keyword>
<name>A0AAN6SB98_9PEZI</name>
<gene>
    <name evidence="4" type="ORF">QBC32DRAFT_269954</name>
</gene>
<dbReference type="Gene3D" id="3.40.50.150">
    <property type="entry name" value="Vaccinia Virus protein VP39"/>
    <property type="match status" value="1"/>
</dbReference>
<dbReference type="SUPFAM" id="SSF53335">
    <property type="entry name" value="S-adenosyl-L-methionine-dependent methyltransferases"/>
    <property type="match status" value="1"/>
</dbReference>
<dbReference type="CDD" id="cd02440">
    <property type="entry name" value="AdoMet_MTases"/>
    <property type="match status" value="1"/>
</dbReference>
<reference evidence="4" key="2">
    <citation type="submission" date="2023-06" db="EMBL/GenBank/DDBJ databases">
        <authorList>
            <consortium name="Lawrence Berkeley National Laboratory"/>
            <person name="Mondo S.J."/>
            <person name="Hensen N."/>
            <person name="Bonometti L."/>
            <person name="Westerberg I."/>
            <person name="Brannstrom I.O."/>
            <person name="Guillou S."/>
            <person name="Cros-Aarteil S."/>
            <person name="Calhoun S."/>
            <person name="Haridas S."/>
            <person name="Kuo A."/>
            <person name="Pangilinan J."/>
            <person name="Riley R."/>
            <person name="Labutti K."/>
            <person name="Andreopoulos B."/>
            <person name="Lipzen A."/>
            <person name="Chen C."/>
            <person name="Yanf M."/>
            <person name="Daum C."/>
            <person name="Ng V."/>
            <person name="Clum A."/>
            <person name="Steindorff A."/>
            <person name="Ohm R."/>
            <person name="Martin F."/>
            <person name="Silar P."/>
            <person name="Natvig D."/>
            <person name="Lalanne C."/>
            <person name="Gautier V."/>
            <person name="Ament-Velasquez S.L."/>
            <person name="Kruys A."/>
            <person name="Hutchinson M.I."/>
            <person name="Powell A.J."/>
            <person name="Barry K."/>
            <person name="Miller A.N."/>
            <person name="Grigoriev I.V."/>
            <person name="Debuchy R."/>
            <person name="Gladieux P."/>
            <person name="Thoren M.H."/>
            <person name="Johannesson H."/>
        </authorList>
    </citation>
    <scope>NUCLEOTIDE SEQUENCE</scope>
    <source>
        <strain evidence="4">CBS 626.80</strain>
    </source>
</reference>
<evidence type="ECO:0000313" key="5">
    <source>
        <dbReference type="Proteomes" id="UP001303222"/>
    </source>
</evidence>
<evidence type="ECO:0000256" key="3">
    <source>
        <dbReference type="SAM" id="MobiDB-lite"/>
    </source>
</evidence>